<sequence length="41" mass="4263">WLQRSVPRSRTARGAGSQPAAAAGICLPRSPTSQRESAAGR</sequence>
<evidence type="ECO:0000313" key="2">
    <source>
        <dbReference type="EMBL" id="CAA9253563.1"/>
    </source>
</evidence>
<feature type="region of interest" description="Disordered" evidence="1">
    <location>
        <begin position="1"/>
        <end position="41"/>
    </location>
</feature>
<accession>A0A6J4ILZ2</accession>
<proteinExistence type="predicted"/>
<feature type="non-terminal residue" evidence="2">
    <location>
        <position position="41"/>
    </location>
</feature>
<name>A0A6J4ILZ2_9ACTN</name>
<reference evidence="2" key="1">
    <citation type="submission" date="2020-02" db="EMBL/GenBank/DDBJ databases">
        <authorList>
            <person name="Meier V. D."/>
        </authorList>
    </citation>
    <scope>NUCLEOTIDE SEQUENCE</scope>
    <source>
        <strain evidence="2">AVDCRST_MAG50</strain>
    </source>
</reference>
<gene>
    <name evidence="2" type="ORF">AVDCRST_MAG50-2376</name>
</gene>
<dbReference type="EMBL" id="CADCTF010000114">
    <property type="protein sequence ID" value="CAA9253563.1"/>
    <property type="molecule type" value="Genomic_DNA"/>
</dbReference>
<evidence type="ECO:0000256" key="1">
    <source>
        <dbReference type="SAM" id="MobiDB-lite"/>
    </source>
</evidence>
<dbReference type="AlphaFoldDB" id="A0A6J4ILZ2"/>
<feature type="compositionally biased region" description="Polar residues" evidence="1">
    <location>
        <begin position="30"/>
        <end position="41"/>
    </location>
</feature>
<protein>
    <submittedName>
        <fullName evidence="2">Uncharacterized protein</fullName>
    </submittedName>
</protein>
<organism evidence="2">
    <name type="scientific">uncultured Acidimicrobiales bacterium</name>
    <dbReference type="NCBI Taxonomy" id="310071"/>
    <lineage>
        <taxon>Bacteria</taxon>
        <taxon>Bacillati</taxon>
        <taxon>Actinomycetota</taxon>
        <taxon>Acidimicrobiia</taxon>
        <taxon>Acidimicrobiales</taxon>
        <taxon>environmental samples</taxon>
    </lineage>
</organism>
<feature type="non-terminal residue" evidence="2">
    <location>
        <position position="1"/>
    </location>
</feature>
<feature type="compositionally biased region" description="Low complexity" evidence="1">
    <location>
        <begin position="12"/>
        <end position="24"/>
    </location>
</feature>